<dbReference type="GO" id="GO:0005829">
    <property type="term" value="C:cytosol"/>
    <property type="evidence" value="ECO:0007669"/>
    <property type="project" value="TreeGrafter"/>
</dbReference>
<dbReference type="InterPro" id="IPR006314">
    <property type="entry name" value="Dyp_peroxidase"/>
</dbReference>
<evidence type="ECO:0000313" key="7">
    <source>
        <dbReference type="EMBL" id="QQV78000.1"/>
    </source>
</evidence>
<dbReference type="GO" id="GO:0004601">
    <property type="term" value="F:peroxidase activity"/>
    <property type="evidence" value="ECO:0007669"/>
    <property type="project" value="UniProtKB-KW"/>
</dbReference>
<dbReference type="AlphaFoldDB" id="A0A974NW33"/>
<comment type="cofactor">
    <cofactor evidence="1">
        <name>heme b</name>
        <dbReference type="ChEBI" id="CHEBI:60344"/>
    </cofactor>
</comment>
<keyword evidence="3" id="KW-0349">Heme</keyword>
<evidence type="ECO:0000256" key="2">
    <source>
        <dbReference type="ARBA" id="ARBA00022559"/>
    </source>
</evidence>
<keyword evidence="5" id="KW-0560">Oxidoreductase</keyword>
<dbReference type="PROSITE" id="PS51404">
    <property type="entry name" value="DYP_PEROXIDASE"/>
    <property type="match status" value="1"/>
</dbReference>
<dbReference type="InterPro" id="IPR011008">
    <property type="entry name" value="Dimeric_a/b-barrel"/>
</dbReference>
<reference evidence="8" key="1">
    <citation type="submission" date="2020-09" db="EMBL/GenBank/DDBJ databases">
        <title>Sphingomonas sp., a new species isolated from pork steak.</title>
        <authorList>
            <person name="Heidler von Heilborn D."/>
        </authorList>
    </citation>
    <scope>NUCLEOTIDE SEQUENCE [LARGE SCALE GENOMIC DNA]</scope>
</reference>
<name>A0A974NW33_9SPHN</name>
<evidence type="ECO:0000256" key="3">
    <source>
        <dbReference type="ARBA" id="ARBA00022617"/>
    </source>
</evidence>
<gene>
    <name evidence="7" type="ORF">H5J25_04460</name>
</gene>
<evidence type="ECO:0000256" key="6">
    <source>
        <dbReference type="ARBA" id="ARBA00023004"/>
    </source>
</evidence>
<keyword evidence="2 7" id="KW-0575">Peroxidase</keyword>
<dbReference type="Proteomes" id="UP000595894">
    <property type="component" value="Chromosome"/>
</dbReference>
<dbReference type="RefSeq" id="WP_202094926.1">
    <property type="nucleotide sequence ID" value="NZ_CP061035.1"/>
</dbReference>
<dbReference type="EMBL" id="CP061035">
    <property type="protein sequence ID" value="QQV78000.1"/>
    <property type="molecule type" value="Genomic_DNA"/>
</dbReference>
<protein>
    <submittedName>
        <fullName evidence="7">Peroxidase</fullName>
    </submittedName>
</protein>
<dbReference type="PANTHER" id="PTHR30521:SF4">
    <property type="entry name" value="DEFERROCHELATASE"/>
    <property type="match status" value="1"/>
</dbReference>
<organism evidence="7 8">
    <name type="scientific">Sphingomonas aliaeris</name>
    <dbReference type="NCBI Taxonomy" id="2759526"/>
    <lineage>
        <taxon>Bacteria</taxon>
        <taxon>Pseudomonadati</taxon>
        <taxon>Pseudomonadota</taxon>
        <taxon>Alphaproteobacteria</taxon>
        <taxon>Sphingomonadales</taxon>
        <taxon>Sphingomonadaceae</taxon>
        <taxon>Sphingomonas</taxon>
    </lineage>
</organism>
<evidence type="ECO:0000256" key="1">
    <source>
        <dbReference type="ARBA" id="ARBA00001970"/>
    </source>
</evidence>
<dbReference type="KEGG" id="sari:H5J25_04460"/>
<dbReference type="PANTHER" id="PTHR30521">
    <property type="entry name" value="DEFERROCHELATASE/PEROXIDASE"/>
    <property type="match status" value="1"/>
</dbReference>
<dbReference type="SUPFAM" id="SSF54909">
    <property type="entry name" value="Dimeric alpha+beta barrel"/>
    <property type="match status" value="1"/>
</dbReference>
<proteinExistence type="predicted"/>
<accession>A0A974NW33</accession>
<evidence type="ECO:0000256" key="4">
    <source>
        <dbReference type="ARBA" id="ARBA00022723"/>
    </source>
</evidence>
<dbReference type="GO" id="GO:0020037">
    <property type="term" value="F:heme binding"/>
    <property type="evidence" value="ECO:0007669"/>
    <property type="project" value="InterPro"/>
</dbReference>
<dbReference type="GO" id="GO:0046872">
    <property type="term" value="F:metal ion binding"/>
    <property type="evidence" value="ECO:0007669"/>
    <property type="project" value="UniProtKB-KW"/>
</dbReference>
<keyword evidence="6" id="KW-0408">Iron</keyword>
<keyword evidence="4" id="KW-0479">Metal-binding</keyword>
<keyword evidence="8" id="KW-1185">Reference proteome</keyword>
<evidence type="ECO:0000313" key="8">
    <source>
        <dbReference type="Proteomes" id="UP000595894"/>
    </source>
</evidence>
<sequence length="481" mass="52083">MPVSLDSTLSWKSATGDDEAMLESLQPNILKGHTREFLTLLFLKFQNAGDAASLLSELATDGIVPPLMKSAIRHLEEVAAFNSKGVKGTPYVGVGLTADGYRALGIPEHGWPSDPSVRRGMTNNETVATLGDPDVDGWEGHFLQKMDAVILVGDQLAETRDIAERRVRDMIASRPSIVILGEQTGNGLHNRNGDGIEHFGYVDGRSQPIFLDEDLVSEKLREDGTTNWDAGFGLGRVLVSDAAAPDPQTQFGSYFVFRKLEQDVRKFKTQEAAFATSLGLAGDTAERAGAMLVGRFEDGTPLTIQSADGAHSPVQNDFTYDSDPEGGKCPFFAHIRKMNPRGSGGFETVERERLHIMARRGQTYGVRTDDPNDGKLNNKPTHGVGLLFMAFNSSLVDQFEFVQKNWANNAGFPSTPSGRAAGLDLVIGHGKRPDVECPLGWGADSSGATHHRTVDAVPQAVTMMGGEYFFMPSLAFLQALA</sequence>
<evidence type="ECO:0000256" key="5">
    <source>
        <dbReference type="ARBA" id="ARBA00023002"/>
    </source>
</evidence>